<protein>
    <submittedName>
        <fullName evidence="2">TIM barrel protein</fullName>
    </submittedName>
</protein>
<name>A0A9D1TQR7_9FIRM</name>
<evidence type="ECO:0000259" key="1">
    <source>
        <dbReference type="Pfam" id="PF01261"/>
    </source>
</evidence>
<dbReference type="GO" id="GO:0003906">
    <property type="term" value="F:DNA-(apurinic or apyrimidinic site) endonuclease activity"/>
    <property type="evidence" value="ECO:0007669"/>
    <property type="project" value="TreeGrafter"/>
</dbReference>
<dbReference type="SUPFAM" id="SSF51658">
    <property type="entry name" value="Xylose isomerase-like"/>
    <property type="match status" value="1"/>
</dbReference>
<dbReference type="InterPro" id="IPR001719">
    <property type="entry name" value="AP_endonuc_2"/>
</dbReference>
<dbReference type="Gene3D" id="3.20.20.150">
    <property type="entry name" value="Divalent-metal-dependent TIM barrel enzymes"/>
    <property type="match status" value="1"/>
</dbReference>
<dbReference type="GO" id="GO:0008270">
    <property type="term" value="F:zinc ion binding"/>
    <property type="evidence" value="ECO:0007669"/>
    <property type="project" value="InterPro"/>
</dbReference>
<dbReference type="InterPro" id="IPR036237">
    <property type="entry name" value="Xyl_isomerase-like_sf"/>
</dbReference>
<dbReference type="EMBL" id="DXHS01000030">
    <property type="protein sequence ID" value="HIW02060.1"/>
    <property type="molecule type" value="Genomic_DNA"/>
</dbReference>
<accession>A0A9D1TQR7</accession>
<dbReference type="GO" id="GO:0006284">
    <property type="term" value="P:base-excision repair"/>
    <property type="evidence" value="ECO:0007669"/>
    <property type="project" value="TreeGrafter"/>
</dbReference>
<dbReference type="SMART" id="SM00518">
    <property type="entry name" value="AP2Ec"/>
    <property type="match status" value="1"/>
</dbReference>
<sequence>MLRIGPSGNSLSFYEEGHKRTKEAAAWLHEKGLSAYEYSFGRGVRISEEAAAEIAAEFAAYDIEISSHAPYYTNFANPDDDMIEKSIDYVRQTVLAEKMFGGRRSVFHPASCGKSERREAVARAKANIAKLMEALSDITFDFILCPETMGKLNQIGTVEEIVDFCTLDDRLYPCFDFGHINSYTRGGIKGYDDYKRIIDYTADKLGDKKAGAFHVHFSKIMYGEKGELKHLTFADEKYGPEYEGLAKVIEEYRIEPFVICESDGTQAEDALAMLKMHEALRA</sequence>
<dbReference type="InterPro" id="IPR013022">
    <property type="entry name" value="Xyl_isomerase-like_TIM-brl"/>
</dbReference>
<dbReference type="GO" id="GO:0008081">
    <property type="term" value="F:phosphoric diester hydrolase activity"/>
    <property type="evidence" value="ECO:0007669"/>
    <property type="project" value="TreeGrafter"/>
</dbReference>
<dbReference type="PANTHER" id="PTHR21445:SF0">
    <property type="entry name" value="APURINIC-APYRIMIDINIC ENDONUCLEASE"/>
    <property type="match status" value="1"/>
</dbReference>
<reference evidence="2" key="2">
    <citation type="submission" date="2021-04" db="EMBL/GenBank/DDBJ databases">
        <authorList>
            <person name="Gilroy R."/>
        </authorList>
    </citation>
    <scope>NUCLEOTIDE SEQUENCE</scope>
    <source>
        <strain evidence="2">12435</strain>
    </source>
</reference>
<feature type="domain" description="Xylose isomerase-like TIM barrel" evidence="1">
    <location>
        <begin position="26"/>
        <end position="275"/>
    </location>
</feature>
<comment type="caution">
    <text evidence="2">The sequence shown here is derived from an EMBL/GenBank/DDBJ whole genome shotgun (WGS) entry which is preliminary data.</text>
</comment>
<dbReference type="GO" id="GO:0003677">
    <property type="term" value="F:DNA binding"/>
    <property type="evidence" value="ECO:0007669"/>
    <property type="project" value="InterPro"/>
</dbReference>
<gene>
    <name evidence="2" type="ORF">H9892_01830</name>
</gene>
<organism evidence="2 3">
    <name type="scientific">Candidatus Protoclostridium stercorigallinarum</name>
    <dbReference type="NCBI Taxonomy" id="2838741"/>
    <lineage>
        <taxon>Bacteria</taxon>
        <taxon>Bacillati</taxon>
        <taxon>Bacillota</taxon>
        <taxon>Clostridia</taxon>
        <taxon>Candidatus Protoclostridium</taxon>
    </lineage>
</organism>
<evidence type="ECO:0000313" key="3">
    <source>
        <dbReference type="Proteomes" id="UP000823990"/>
    </source>
</evidence>
<proteinExistence type="predicted"/>
<dbReference type="Proteomes" id="UP000823990">
    <property type="component" value="Unassembled WGS sequence"/>
</dbReference>
<dbReference type="Pfam" id="PF01261">
    <property type="entry name" value="AP_endonuc_2"/>
    <property type="match status" value="1"/>
</dbReference>
<dbReference type="AlphaFoldDB" id="A0A9D1TQR7"/>
<dbReference type="PANTHER" id="PTHR21445">
    <property type="entry name" value="ENDONUCLEASE IV ENDODEOXYRIBONUCLEASE IV"/>
    <property type="match status" value="1"/>
</dbReference>
<evidence type="ECO:0000313" key="2">
    <source>
        <dbReference type="EMBL" id="HIW02060.1"/>
    </source>
</evidence>
<reference evidence="2" key="1">
    <citation type="journal article" date="2021" name="PeerJ">
        <title>Extensive microbial diversity within the chicken gut microbiome revealed by metagenomics and culture.</title>
        <authorList>
            <person name="Gilroy R."/>
            <person name="Ravi A."/>
            <person name="Getino M."/>
            <person name="Pursley I."/>
            <person name="Horton D.L."/>
            <person name="Alikhan N.F."/>
            <person name="Baker D."/>
            <person name="Gharbi K."/>
            <person name="Hall N."/>
            <person name="Watson M."/>
            <person name="Adriaenssens E.M."/>
            <person name="Foster-Nyarko E."/>
            <person name="Jarju S."/>
            <person name="Secka A."/>
            <person name="Antonio M."/>
            <person name="Oren A."/>
            <person name="Chaudhuri R.R."/>
            <person name="La Ragione R."/>
            <person name="Hildebrand F."/>
            <person name="Pallen M.J."/>
        </authorList>
    </citation>
    <scope>NUCLEOTIDE SEQUENCE</scope>
    <source>
        <strain evidence="2">12435</strain>
    </source>
</reference>